<sequence length="349" mass="39202">MTISYIDGKGPIFVTNADGDKGYAITQRMLQFPSKYPHLPQYPIYAGLPDASTTRAASLKEQGANLRAFDIFNDHKAAVDALRDIAKLCLVVDPLSERISRANAFQYAKAFIDAAKEAKVNHIIFLTPFSPLDPVSPPSSPFRDPAMCISLADPTTYRSQYMMIETYLRTQCENCTILRYPGILYEHLRVFRKYIFENNAFPVSGQHLEFSIESSSMADIAQGTACIAYAPTTRHRSNVYKLTGPQLLTLEEVSTRVLTCLQRDDAELNLIDLNALEQILYESIGNKEHVAFLLEVWGLQQKSMAGGRFEITRDLEALTGQSGKTLNEYFEDDKVQDVFRSPMPTPFVV</sequence>
<dbReference type="Proteomes" id="UP000646827">
    <property type="component" value="Unassembled WGS sequence"/>
</dbReference>
<dbReference type="PANTHER" id="PTHR43162">
    <property type="match status" value="1"/>
</dbReference>
<evidence type="ECO:0008006" key="3">
    <source>
        <dbReference type="Google" id="ProtNLM"/>
    </source>
</evidence>
<gene>
    <name evidence="1" type="ORF">INT45_006398</name>
</gene>
<dbReference type="PANTHER" id="PTHR43162:SF1">
    <property type="entry name" value="PRESTALK A DIFFERENTIATION PROTEIN A"/>
    <property type="match status" value="1"/>
</dbReference>
<dbReference type="InterPro" id="IPR051604">
    <property type="entry name" value="Ergot_Alk_Oxidoreductase"/>
</dbReference>
<comment type="caution">
    <text evidence="1">The sequence shown here is derived from an EMBL/GenBank/DDBJ whole genome shotgun (WGS) entry which is preliminary data.</text>
</comment>
<protein>
    <recommendedName>
        <fullName evidence="3">NmrA-like domain-containing protein</fullName>
    </recommendedName>
</protein>
<dbReference type="OrthoDB" id="9997102at2759"/>
<accession>A0A8H7SD77</accession>
<evidence type="ECO:0000313" key="1">
    <source>
        <dbReference type="EMBL" id="KAG2226991.1"/>
    </source>
</evidence>
<dbReference type="Gene3D" id="3.40.50.720">
    <property type="entry name" value="NAD(P)-binding Rossmann-like Domain"/>
    <property type="match status" value="1"/>
</dbReference>
<dbReference type="SUPFAM" id="SSF51735">
    <property type="entry name" value="NAD(P)-binding Rossmann-fold domains"/>
    <property type="match status" value="1"/>
</dbReference>
<organism evidence="1 2">
    <name type="scientific">Circinella minor</name>
    <dbReference type="NCBI Taxonomy" id="1195481"/>
    <lineage>
        <taxon>Eukaryota</taxon>
        <taxon>Fungi</taxon>
        <taxon>Fungi incertae sedis</taxon>
        <taxon>Mucoromycota</taxon>
        <taxon>Mucoromycotina</taxon>
        <taxon>Mucoromycetes</taxon>
        <taxon>Mucorales</taxon>
        <taxon>Lichtheimiaceae</taxon>
        <taxon>Circinella</taxon>
    </lineage>
</organism>
<keyword evidence="2" id="KW-1185">Reference proteome</keyword>
<reference evidence="1 2" key="1">
    <citation type="submission" date="2020-12" db="EMBL/GenBank/DDBJ databases">
        <title>Metabolic potential, ecology and presence of endohyphal bacteria is reflected in genomic diversity of Mucoromycotina.</title>
        <authorList>
            <person name="Muszewska A."/>
            <person name="Okrasinska A."/>
            <person name="Steczkiewicz K."/>
            <person name="Drgas O."/>
            <person name="Orlowska M."/>
            <person name="Perlinska-Lenart U."/>
            <person name="Aleksandrzak-Piekarczyk T."/>
            <person name="Szatraj K."/>
            <person name="Zielenkiewicz U."/>
            <person name="Pilsyk S."/>
            <person name="Malc E."/>
            <person name="Mieczkowski P."/>
            <person name="Kruszewska J.S."/>
            <person name="Biernat P."/>
            <person name="Pawlowska J."/>
        </authorList>
    </citation>
    <scope>NUCLEOTIDE SEQUENCE [LARGE SCALE GENOMIC DNA]</scope>
    <source>
        <strain evidence="1 2">CBS 142.35</strain>
    </source>
</reference>
<evidence type="ECO:0000313" key="2">
    <source>
        <dbReference type="Proteomes" id="UP000646827"/>
    </source>
</evidence>
<proteinExistence type="predicted"/>
<name>A0A8H7SD77_9FUNG</name>
<dbReference type="AlphaFoldDB" id="A0A8H7SD77"/>
<dbReference type="InterPro" id="IPR036291">
    <property type="entry name" value="NAD(P)-bd_dom_sf"/>
</dbReference>
<dbReference type="EMBL" id="JAEPRB010000011">
    <property type="protein sequence ID" value="KAG2226991.1"/>
    <property type="molecule type" value="Genomic_DNA"/>
</dbReference>